<keyword evidence="5" id="KW-1185">Reference proteome</keyword>
<reference evidence="4 5" key="1">
    <citation type="journal article" date="2005" name="Science">
        <title>Genome sequence of Theileria parva, a bovine pathogen that transforms lymphocytes.</title>
        <authorList>
            <person name="Gardner M.J."/>
            <person name="Bishop R."/>
            <person name="Shah T."/>
            <person name="de Villiers E.P."/>
            <person name="Carlton J.M."/>
            <person name="Hall N."/>
            <person name="Ren Q."/>
            <person name="Paulsen I.T."/>
            <person name="Pain A."/>
            <person name="Berriman M."/>
            <person name="Wilson R.J.M."/>
            <person name="Sato S."/>
            <person name="Ralph S.A."/>
            <person name="Mann D.J."/>
            <person name="Xiong Z."/>
            <person name="Shallom S.J."/>
            <person name="Weidman J."/>
            <person name="Jiang L."/>
            <person name="Lynn J."/>
            <person name="Weaver B."/>
            <person name="Shoaibi A."/>
            <person name="Domingo A.R."/>
            <person name="Wasawo D."/>
            <person name="Crabtree J."/>
            <person name="Wortman J.R."/>
            <person name="Haas B."/>
            <person name="Angiuoli S.V."/>
            <person name="Creasy T.H."/>
            <person name="Lu C."/>
            <person name="Suh B."/>
            <person name="Silva J.C."/>
            <person name="Utterback T.R."/>
            <person name="Feldblyum T.V."/>
            <person name="Pertea M."/>
            <person name="Allen J."/>
            <person name="Nierman W.C."/>
            <person name="Taracha E.L.N."/>
            <person name="Salzberg S.L."/>
            <person name="White O.R."/>
            <person name="Fitzhugh H.A."/>
            <person name="Morzaria S."/>
            <person name="Venter J.C."/>
            <person name="Fraser C.M."/>
            <person name="Nene V."/>
        </authorList>
    </citation>
    <scope>NUCLEOTIDE SEQUENCE [LARGE SCALE GENOMIC DNA]</scope>
    <source>
        <strain evidence="4 5">Muguga</strain>
    </source>
</reference>
<sequence length="138" mass="16367">METKRQWMQSFDGRIRVGPEYQAMIPPFCKNYQSHQNDINPKDTQEPKPPLTQSHSDPLQSHQSFTESYQPFTQSYEPFTESYEQLTESLHQCEEYENVDLEDQCDISSHIKFVSEEELGRFESDTKSLEHYNSDKEF</sequence>
<evidence type="ECO:0000313" key="5">
    <source>
        <dbReference type="Proteomes" id="UP000001949"/>
    </source>
</evidence>
<evidence type="ECO:0000259" key="3">
    <source>
        <dbReference type="PROSITE" id="PS51156"/>
    </source>
</evidence>
<gene>
    <name evidence="4" type="ordered locus">TP01_0312</name>
</gene>
<dbReference type="Pfam" id="PF01448">
    <property type="entry name" value="ELM2"/>
    <property type="match status" value="1"/>
</dbReference>
<protein>
    <recommendedName>
        <fullName evidence="3">ELM2 domain-containing protein</fullName>
    </recommendedName>
</protein>
<proteinExistence type="predicted"/>
<dbReference type="AlphaFoldDB" id="Q4N902"/>
<dbReference type="GeneID" id="3503328"/>
<name>Q4N902_THEPA</name>
<organism evidence="4 5">
    <name type="scientific">Theileria parva</name>
    <name type="common">East coast fever infection agent</name>
    <dbReference type="NCBI Taxonomy" id="5875"/>
    <lineage>
        <taxon>Eukaryota</taxon>
        <taxon>Sar</taxon>
        <taxon>Alveolata</taxon>
        <taxon>Apicomplexa</taxon>
        <taxon>Aconoidasida</taxon>
        <taxon>Piroplasmida</taxon>
        <taxon>Theileriidae</taxon>
        <taxon>Theileria</taxon>
    </lineage>
</organism>
<dbReference type="VEuPathDB" id="PiroplasmaDB:TpMuguga_01g00312"/>
<dbReference type="KEGG" id="tpv:TP01_0312"/>
<comment type="caution">
    <text evidence="4">The sequence shown here is derived from an EMBL/GenBank/DDBJ whole genome shotgun (WGS) entry which is preliminary data.</text>
</comment>
<evidence type="ECO:0000256" key="2">
    <source>
        <dbReference type="SAM" id="MobiDB-lite"/>
    </source>
</evidence>
<dbReference type="eggNOG" id="ENOG502QWXQ">
    <property type="taxonomic scope" value="Eukaryota"/>
</dbReference>
<keyword evidence="1" id="KW-0539">Nucleus</keyword>
<dbReference type="SMART" id="SM01189">
    <property type="entry name" value="ELM2"/>
    <property type="match status" value="1"/>
</dbReference>
<feature type="domain" description="ELM2" evidence="3">
    <location>
        <begin position="13"/>
        <end position="138"/>
    </location>
</feature>
<evidence type="ECO:0000313" key="4">
    <source>
        <dbReference type="EMBL" id="EAN33556.1"/>
    </source>
</evidence>
<dbReference type="InterPro" id="IPR000949">
    <property type="entry name" value="ELM2_dom"/>
</dbReference>
<evidence type="ECO:0000256" key="1">
    <source>
        <dbReference type="ARBA" id="ARBA00023242"/>
    </source>
</evidence>
<dbReference type="Proteomes" id="UP000001949">
    <property type="component" value="Unassembled WGS sequence"/>
</dbReference>
<accession>Q4N902</accession>
<feature type="region of interest" description="Disordered" evidence="2">
    <location>
        <begin position="28"/>
        <end position="70"/>
    </location>
</feature>
<dbReference type="OMA" id="MIPPFCK"/>
<dbReference type="RefSeq" id="XP_765839.1">
    <property type="nucleotide sequence ID" value="XM_760746.1"/>
</dbReference>
<dbReference type="EMBL" id="AAGK01000001">
    <property type="protein sequence ID" value="EAN33556.1"/>
    <property type="molecule type" value="Genomic_DNA"/>
</dbReference>
<dbReference type="PROSITE" id="PS51156">
    <property type="entry name" value="ELM2"/>
    <property type="match status" value="1"/>
</dbReference>
<feature type="compositionally biased region" description="Polar residues" evidence="2">
    <location>
        <begin position="51"/>
        <end position="70"/>
    </location>
</feature>
<dbReference type="InParanoid" id="Q4N902"/>